<dbReference type="InterPro" id="IPR025591">
    <property type="entry name" value="RloB"/>
</dbReference>
<dbReference type="Proteomes" id="UP001240589">
    <property type="component" value="Unassembled WGS sequence"/>
</dbReference>
<name>A0AAW6ZFG0_NEIMU</name>
<proteinExistence type="predicted"/>
<dbReference type="EMBL" id="JASPBL010000045">
    <property type="protein sequence ID" value="MDK8362339.1"/>
    <property type="molecule type" value="Genomic_DNA"/>
</dbReference>
<organism evidence="1 2">
    <name type="scientific">Neisseria mucosa</name>
    <dbReference type="NCBI Taxonomy" id="488"/>
    <lineage>
        <taxon>Bacteria</taxon>
        <taxon>Pseudomonadati</taxon>
        <taxon>Pseudomonadota</taxon>
        <taxon>Betaproteobacteria</taxon>
        <taxon>Neisseriales</taxon>
        <taxon>Neisseriaceae</taxon>
        <taxon>Neisseria</taxon>
    </lineage>
</organism>
<protein>
    <submittedName>
        <fullName evidence="1">RloB family protein</fullName>
    </submittedName>
</protein>
<reference evidence="1" key="1">
    <citation type="submission" date="2023-05" db="EMBL/GenBank/DDBJ databases">
        <title>Genomic Catalog of Human Bladder Bacteria.</title>
        <authorList>
            <person name="Du J."/>
        </authorList>
    </citation>
    <scope>NUCLEOTIDE SEQUENCE</scope>
    <source>
        <strain evidence="1">UMB7974B</strain>
    </source>
</reference>
<accession>A0AAW6ZFG0</accession>
<evidence type="ECO:0000313" key="1">
    <source>
        <dbReference type="EMBL" id="MDK8362339.1"/>
    </source>
</evidence>
<evidence type="ECO:0000313" key="2">
    <source>
        <dbReference type="Proteomes" id="UP001240589"/>
    </source>
</evidence>
<dbReference type="RefSeq" id="WP_009174877.1">
    <property type="nucleotide sequence ID" value="NZ_JASOLC010000046.1"/>
</dbReference>
<gene>
    <name evidence="1" type="ORF">QP792_09040</name>
</gene>
<comment type="caution">
    <text evidence="1">The sequence shown here is derived from an EMBL/GenBank/DDBJ whole genome shotgun (WGS) entry which is preliminary data.</text>
</comment>
<dbReference type="Pfam" id="PF13707">
    <property type="entry name" value="RloB"/>
    <property type="match status" value="1"/>
</dbReference>
<dbReference type="AlphaFoldDB" id="A0AAW6ZFG0"/>
<sequence>MSRRKNRSLEREEPKKEAYDLVLIVCEGEKTEKFYFRSLIKFEKLSSVNIKIISGTGSDPVSVIKTALKEVEDQKEYLPFNKVYCVVDRDEHKNFSNAVNMIKDKNLELIISYPSFEYWYLCHFKYSRAPITRSGTRSSGDNCVATLNAEWKKVFGNEYEKNTENLYEILHDKLEIALSNAAKSLKAAESEEESNPSTKVHILVDYLRKLKI</sequence>